<keyword evidence="3" id="KW-1185">Reference proteome</keyword>
<dbReference type="Pfam" id="PF00239">
    <property type="entry name" value="Resolvase"/>
    <property type="match status" value="1"/>
</dbReference>
<sequence length="228" mass="24850">MRLVAYERVSTNVQAERGFGLDVQHAQVLEWAEANGHDVVLVCRDEGVSGATDAADRAGLACALAAIPSDADVIVVARLDRLARSLTVQEAILAAIWRDGGHVVAMDQGEVQRDDPDDPMRTAMRQMAGVFAELDRRLIIKRLRDGRRAKAAQGGKAVGRYPFGWCKDGEVAREQRVLDAMRDLRGDGHSWREVADRLNAGGPVYRPRKADTWTTAGLAKVGRRAGVA</sequence>
<feature type="domain" description="Resolvase/invertase-type recombinase catalytic" evidence="1">
    <location>
        <begin position="2"/>
        <end position="154"/>
    </location>
</feature>
<comment type="caution">
    <text evidence="2">The sequence shown here is derived from an EMBL/GenBank/DDBJ whole genome shotgun (WGS) entry which is preliminary data.</text>
</comment>
<dbReference type="RefSeq" id="WP_311345526.1">
    <property type="nucleotide sequence ID" value="NZ_JAVREI010000008.1"/>
</dbReference>
<dbReference type="CDD" id="cd00338">
    <property type="entry name" value="Ser_Recombinase"/>
    <property type="match status" value="1"/>
</dbReference>
<evidence type="ECO:0000313" key="3">
    <source>
        <dbReference type="Proteomes" id="UP001183222"/>
    </source>
</evidence>
<dbReference type="SUPFAM" id="SSF53041">
    <property type="entry name" value="Resolvase-like"/>
    <property type="match status" value="1"/>
</dbReference>
<dbReference type="SMART" id="SM00857">
    <property type="entry name" value="Resolvase"/>
    <property type="match status" value="1"/>
</dbReference>
<dbReference type="Gene3D" id="3.40.50.1390">
    <property type="entry name" value="Resolvase, N-terminal catalytic domain"/>
    <property type="match status" value="1"/>
</dbReference>
<name>A0ABU2K985_9ACTN</name>
<evidence type="ECO:0000259" key="1">
    <source>
        <dbReference type="PROSITE" id="PS51736"/>
    </source>
</evidence>
<accession>A0ABU2K985</accession>
<dbReference type="InterPro" id="IPR006119">
    <property type="entry name" value="Resolv_N"/>
</dbReference>
<dbReference type="PROSITE" id="PS51736">
    <property type="entry name" value="RECOMBINASES_3"/>
    <property type="match status" value="1"/>
</dbReference>
<reference evidence="3" key="1">
    <citation type="submission" date="2023-07" db="EMBL/GenBank/DDBJ databases">
        <title>30 novel species of actinomycetes from the DSMZ collection.</title>
        <authorList>
            <person name="Nouioui I."/>
        </authorList>
    </citation>
    <scope>NUCLEOTIDE SEQUENCE [LARGE SCALE GENOMIC DNA]</scope>
    <source>
        <strain evidence="3">DSM 46792</strain>
    </source>
</reference>
<dbReference type="InterPro" id="IPR036162">
    <property type="entry name" value="Resolvase-like_N_sf"/>
</dbReference>
<protein>
    <submittedName>
        <fullName evidence="2">Recombinase family protein</fullName>
    </submittedName>
</protein>
<evidence type="ECO:0000313" key="2">
    <source>
        <dbReference type="EMBL" id="MDT0276708.1"/>
    </source>
</evidence>
<dbReference type="InterPro" id="IPR050639">
    <property type="entry name" value="SSR_resolvase"/>
</dbReference>
<organism evidence="2 3">
    <name type="scientific">Blastococcus goldschmidtiae</name>
    <dbReference type="NCBI Taxonomy" id="3075546"/>
    <lineage>
        <taxon>Bacteria</taxon>
        <taxon>Bacillati</taxon>
        <taxon>Actinomycetota</taxon>
        <taxon>Actinomycetes</taxon>
        <taxon>Geodermatophilales</taxon>
        <taxon>Geodermatophilaceae</taxon>
        <taxon>Blastococcus</taxon>
    </lineage>
</organism>
<dbReference type="EMBL" id="JAVREI010000008">
    <property type="protein sequence ID" value="MDT0276708.1"/>
    <property type="molecule type" value="Genomic_DNA"/>
</dbReference>
<dbReference type="PANTHER" id="PTHR30461:SF23">
    <property type="entry name" value="DNA RECOMBINASE-RELATED"/>
    <property type="match status" value="1"/>
</dbReference>
<proteinExistence type="predicted"/>
<gene>
    <name evidence="2" type="ORF">RM425_12425</name>
</gene>
<dbReference type="Proteomes" id="UP001183222">
    <property type="component" value="Unassembled WGS sequence"/>
</dbReference>
<dbReference type="PANTHER" id="PTHR30461">
    <property type="entry name" value="DNA-INVERTASE FROM LAMBDOID PROPHAGE"/>
    <property type="match status" value="1"/>
</dbReference>